<dbReference type="GO" id="GO:0008483">
    <property type="term" value="F:transaminase activity"/>
    <property type="evidence" value="ECO:0007669"/>
    <property type="project" value="UniProtKB-KW"/>
</dbReference>
<keyword evidence="3" id="KW-0032">Aminotransferase</keyword>
<evidence type="ECO:0000259" key="2">
    <source>
        <dbReference type="Pfam" id="PF22475"/>
    </source>
</evidence>
<dbReference type="RefSeq" id="WP_173224175.1">
    <property type="nucleotide sequence ID" value="NZ_CP048104.1"/>
</dbReference>
<dbReference type="PANTHER" id="PTHR43797">
    <property type="entry name" value="HOMOCYSTEINE/CYSTEINE SYNTHASE"/>
    <property type="match status" value="1"/>
</dbReference>
<dbReference type="PANTHER" id="PTHR43797:SF2">
    <property type="entry name" value="HOMOCYSTEINE_CYSTEINE SYNTHASE"/>
    <property type="match status" value="1"/>
</dbReference>
<dbReference type="AlphaFoldDB" id="A0A7D4B3M5"/>
<reference evidence="3 4" key="1">
    <citation type="submission" date="2020-01" db="EMBL/GenBank/DDBJ databases">
        <authorList>
            <person name="Gulvik C.A."/>
            <person name="Batra D.G."/>
        </authorList>
    </citation>
    <scope>NUCLEOTIDE SEQUENCE [LARGE SCALE GENOMIC DNA]</scope>
    <source>
        <strain evidence="3 4">W9323</strain>
    </source>
</reference>
<name>A0A7D4B3M5_9BACL</name>
<dbReference type="Pfam" id="PF22475">
    <property type="entry name" value="YhfS-like_C"/>
    <property type="match status" value="1"/>
</dbReference>
<feature type="domain" description="Aminotransferase class V" evidence="1">
    <location>
        <begin position="57"/>
        <end position="227"/>
    </location>
</feature>
<dbReference type="Pfam" id="PF00266">
    <property type="entry name" value="Aminotran_5"/>
    <property type="match status" value="1"/>
</dbReference>
<dbReference type="InterPro" id="IPR000192">
    <property type="entry name" value="Aminotrans_V_dom"/>
</dbReference>
<keyword evidence="3" id="KW-0808">Transferase</keyword>
<feature type="domain" description="YhfS-like C-terminal" evidence="2">
    <location>
        <begin position="258"/>
        <end position="357"/>
    </location>
</feature>
<dbReference type="InterPro" id="IPR015421">
    <property type="entry name" value="PyrdxlP-dep_Trfase_major"/>
</dbReference>
<dbReference type="Proteomes" id="UP000503088">
    <property type="component" value="Chromosome"/>
</dbReference>
<dbReference type="GO" id="GO:0004124">
    <property type="term" value="F:cysteine synthase activity"/>
    <property type="evidence" value="ECO:0007669"/>
    <property type="project" value="TreeGrafter"/>
</dbReference>
<dbReference type="Gene3D" id="3.90.1150.130">
    <property type="match status" value="1"/>
</dbReference>
<dbReference type="Gene3D" id="3.40.640.10">
    <property type="entry name" value="Type I PLP-dependent aspartate aminotransferase-like (Major domain)"/>
    <property type="match status" value="1"/>
</dbReference>
<dbReference type="EMBL" id="CP048104">
    <property type="protein sequence ID" value="QKG85486.1"/>
    <property type="molecule type" value="Genomic_DNA"/>
</dbReference>
<dbReference type="InterPro" id="IPR015424">
    <property type="entry name" value="PyrdxlP-dep_Trfase"/>
</dbReference>
<protein>
    <submittedName>
        <fullName evidence="3">Aminotransferase class V-fold PLP-dependent enzyme</fullName>
    </submittedName>
</protein>
<accession>A0A7D4B3M5</accession>
<dbReference type="GO" id="GO:0071269">
    <property type="term" value="P:L-homocysteine biosynthetic process"/>
    <property type="evidence" value="ECO:0007669"/>
    <property type="project" value="TreeGrafter"/>
</dbReference>
<gene>
    <name evidence="3" type="ORF">GXN76_14170</name>
</gene>
<dbReference type="SUPFAM" id="SSF53383">
    <property type="entry name" value="PLP-dependent transferases"/>
    <property type="match status" value="1"/>
</dbReference>
<dbReference type="GO" id="GO:0006535">
    <property type="term" value="P:cysteine biosynthetic process from serine"/>
    <property type="evidence" value="ECO:0007669"/>
    <property type="project" value="TreeGrafter"/>
</dbReference>
<dbReference type="GO" id="GO:0005737">
    <property type="term" value="C:cytoplasm"/>
    <property type="evidence" value="ECO:0007669"/>
    <property type="project" value="TreeGrafter"/>
</dbReference>
<dbReference type="InterPro" id="IPR054718">
    <property type="entry name" value="YhfS-like_C"/>
</dbReference>
<dbReference type="GO" id="GO:0003961">
    <property type="term" value="F:O-acetylhomoserine aminocarboxypropyltransferase activity"/>
    <property type="evidence" value="ECO:0007669"/>
    <property type="project" value="TreeGrafter"/>
</dbReference>
<organism evidence="3 4">
    <name type="scientific">Kroppenstedtia pulmonis</name>
    <dbReference type="NCBI Taxonomy" id="1380685"/>
    <lineage>
        <taxon>Bacteria</taxon>
        <taxon>Bacillati</taxon>
        <taxon>Bacillota</taxon>
        <taxon>Bacilli</taxon>
        <taxon>Bacillales</taxon>
        <taxon>Thermoactinomycetaceae</taxon>
        <taxon>Kroppenstedtia</taxon>
    </lineage>
</organism>
<proteinExistence type="predicted"/>
<sequence length="369" mass="40504">MKPSVLPNMTLDEAKEKQFQLVTAIAAEFRGKEFLSSGDLGVVPGLGRPEQTAKVERVLARFFGTEDCALVRGAGTGAIRSLLSVLVEPGDSVLIHTSPVYTTTKETFRMMGLSLISADYHVENELTEILKQNRDIRVFYIQHSRQQPEDAYDLESILRLVRRHRPDLPIVVDDNYTTLKVPKIGVELGASFSCFSGFKLQGPPGIGIVVGKKEAIDTLRKRNYSGGGQVQGFEAMDLLRSLVTAPVTIAVQTEQVDRLCQGLNNGEVPLVSKAYITNSQSKNVILELAEPIAPQVIAASEKYGAAVYPVGAESRYEVLPMIYRLSGTFLESRPELAHTGLRINPMRSGAELTMDILRKAITDVTKEQA</sequence>
<evidence type="ECO:0000313" key="3">
    <source>
        <dbReference type="EMBL" id="QKG85486.1"/>
    </source>
</evidence>
<dbReference type="KEGG" id="kpul:GXN76_14170"/>
<evidence type="ECO:0000313" key="4">
    <source>
        <dbReference type="Proteomes" id="UP000503088"/>
    </source>
</evidence>
<keyword evidence="4" id="KW-1185">Reference proteome</keyword>
<dbReference type="InterPro" id="IPR006235">
    <property type="entry name" value="OAc-hSer/O-AcSer_sulfhydrylase"/>
</dbReference>
<evidence type="ECO:0000259" key="1">
    <source>
        <dbReference type="Pfam" id="PF00266"/>
    </source>
</evidence>